<proteinExistence type="inferred from homology"/>
<dbReference type="InterPro" id="IPR006135">
    <property type="entry name" value="T3SS_substrate_exporter"/>
</dbReference>
<keyword evidence="3" id="KW-1185">Reference proteome</keyword>
<evidence type="ECO:0000313" key="3">
    <source>
        <dbReference type="Proteomes" id="UP000319342"/>
    </source>
</evidence>
<dbReference type="OrthoDB" id="9807950at2"/>
<dbReference type="PANTHER" id="PTHR30531:SF12">
    <property type="entry name" value="FLAGELLAR BIOSYNTHETIC PROTEIN FLHB"/>
    <property type="match status" value="1"/>
</dbReference>
<dbReference type="Pfam" id="PF01312">
    <property type="entry name" value="Bac_export_2"/>
    <property type="match status" value="1"/>
</dbReference>
<keyword evidence="2" id="KW-0969">Cilium</keyword>
<gene>
    <name evidence="2" type="primary">flhB_1</name>
    <name evidence="2" type="ORF">Pla163_08300</name>
</gene>
<sequence>MKNAPDANPAGDRPQHRRAVAVRYDAASGAAPKVVAGGLDHAADRIREVAAEHNVPLVEDADLVALLAACDIGEQIPEDLFEVVATLLAFLYELNGELKGASKSA</sequence>
<organism evidence="2 3">
    <name type="scientific">Rohdeia mirabilis</name>
    <dbReference type="NCBI Taxonomy" id="2528008"/>
    <lineage>
        <taxon>Bacteria</taxon>
        <taxon>Pseudomonadati</taxon>
        <taxon>Planctomycetota</taxon>
        <taxon>Planctomycetia</taxon>
        <taxon>Planctomycetia incertae sedis</taxon>
        <taxon>Rohdeia</taxon>
    </lineage>
</organism>
<dbReference type="SUPFAM" id="SSF160544">
    <property type="entry name" value="EscU C-terminal domain-like"/>
    <property type="match status" value="1"/>
</dbReference>
<dbReference type="PANTHER" id="PTHR30531">
    <property type="entry name" value="FLAGELLAR BIOSYNTHETIC PROTEIN FLHB"/>
    <property type="match status" value="1"/>
</dbReference>
<evidence type="ECO:0000313" key="2">
    <source>
        <dbReference type="EMBL" id="QDU83729.1"/>
    </source>
</evidence>
<dbReference type="GO" id="GO:0005886">
    <property type="term" value="C:plasma membrane"/>
    <property type="evidence" value="ECO:0007669"/>
    <property type="project" value="TreeGrafter"/>
</dbReference>
<dbReference type="GO" id="GO:0009306">
    <property type="term" value="P:protein secretion"/>
    <property type="evidence" value="ECO:0007669"/>
    <property type="project" value="InterPro"/>
</dbReference>
<dbReference type="RefSeq" id="WP_145183951.1">
    <property type="nucleotide sequence ID" value="NZ_CP036290.1"/>
</dbReference>
<name>A0A518CWY2_9BACT</name>
<dbReference type="Gene3D" id="3.40.1690.10">
    <property type="entry name" value="secretion proteins EscU"/>
    <property type="match status" value="1"/>
</dbReference>
<accession>A0A518CWY2</accession>
<reference evidence="2 3" key="1">
    <citation type="submission" date="2019-02" db="EMBL/GenBank/DDBJ databases">
        <title>Deep-cultivation of Planctomycetes and their phenomic and genomic characterization uncovers novel biology.</title>
        <authorList>
            <person name="Wiegand S."/>
            <person name="Jogler M."/>
            <person name="Boedeker C."/>
            <person name="Pinto D."/>
            <person name="Vollmers J."/>
            <person name="Rivas-Marin E."/>
            <person name="Kohn T."/>
            <person name="Peeters S.H."/>
            <person name="Heuer A."/>
            <person name="Rast P."/>
            <person name="Oberbeckmann S."/>
            <person name="Bunk B."/>
            <person name="Jeske O."/>
            <person name="Meyerdierks A."/>
            <person name="Storesund J.E."/>
            <person name="Kallscheuer N."/>
            <person name="Luecker S."/>
            <person name="Lage O.M."/>
            <person name="Pohl T."/>
            <person name="Merkel B.J."/>
            <person name="Hornburger P."/>
            <person name="Mueller R.-W."/>
            <person name="Bruemmer F."/>
            <person name="Labrenz M."/>
            <person name="Spormann A.M."/>
            <person name="Op den Camp H."/>
            <person name="Overmann J."/>
            <person name="Amann R."/>
            <person name="Jetten M.S.M."/>
            <person name="Mascher T."/>
            <person name="Medema M.H."/>
            <person name="Devos D.P."/>
            <person name="Kaster A.-K."/>
            <person name="Ovreas L."/>
            <person name="Rohde M."/>
            <person name="Galperin M.Y."/>
            <person name="Jogler C."/>
        </authorList>
    </citation>
    <scope>NUCLEOTIDE SEQUENCE [LARGE SCALE GENOMIC DNA]</scope>
    <source>
        <strain evidence="2 3">Pla163</strain>
    </source>
</reference>
<keyword evidence="2" id="KW-0282">Flagellum</keyword>
<dbReference type="Proteomes" id="UP000319342">
    <property type="component" value="Chromosome"/>
</dbReference>
<protein>
    <submittedName>
        <fullName evidence="2">Flagellar biosynthetic protein FlhB</fullName>
    </submittedName>
</protein>
<keyword evidence="2" id="KW-0966">Cell projection</keyword>
<evidence type="ECO:0000256" key="1">
    <source>
        <dbReference type="ARBA" id="ARBA00010690"/>
    </source>
</evidence>
<dbReference type="InterPro" id="IPR029025">
    <property type="entry name" value="T3SS_substrate_exporter_C"/>
</dbReference>
<dbReference type="AlphaFoldDB" id="A0A518CWY2"/>
<dbReference type="EMBL" id="CP036290">
    <property type="protein sequence ID" value="QDU83729.1"/>
    <property type="molecule type" value="Genomic_DNA"/>
</dbReference>
<comment type="similarity">
    <text evidence="1">Belongs to the type III secretion exporter family.</text>
</comment>